<dbReference type="Proteomes" id="UP000291084">
    <property type="component" value="Chromosome 1"/>
</dbReference>
<reference evidence="1 2" key="1">
    <citation type="journal article" date="2015" name="Sci. Rep.">
        <title>The power of single molecule real-time sequencing technology in the de novo assembly of a eukaryotic genome.</title>
        <authorList>
            <person name="Sakai H."/>
            <person name="Naito K."/>
            <person name="Ogiso-Tanaka E."/>
            <person name="Takahashi Y."/>
            <person name="Iseki K."/>
            <person name="Muto C."/>
            <person name="Satou K."/>
            <person name="Teruya K."/>
            <person name="Shiroma A."/>
            <person name="Shimoji M."/>
            <person name="Hirano T."/>
            <person name="Itoh T."/>
            <person name="Kaga A."/>
            <person name="Tomooka N."/>
        </authorList>
    </citation>
    <scope>NUCLEOTIDE SEQUENCE [LARGE SCALE GENOMIC DNA]</scope>
    <source>
        <strain evidence="2">cv. Shumari</strain>
    </source>
</reference>
<keyword evidence="2" id="KW-1185">Reference proteome</keyword>
<name>A0A0S3R2D6_PHAAN</name>
<dbReference type="AlphaFoldDB" id="A0A0S3R2D6"/>
<dbReference type="EMBL" id="AP015034">
    <property type="protein sequence ID" value="BAT74777.1"/>
    <property type="molecule type" value="Genomic_DNA"/>
</dbReference>
<evidence type="ECO:0000313" key="2">
    <source>
        <dbReference type="Proteomes" id="UP000291084"/>
    </source>
</evidence>
<evidence type="ECO:0000313" key="1">
    <source>
        <dbReference type="EMBL" id="BAT74777.1"/>
    </source>
</evidence>
<organism evidence="1 2">
    <name type="scientific">Vigna angularis var. angularis</name>
    <dbReference type="NCBI Taxonomy" id="157739"/>
    <lineage>
        <taxon>Eukaryota</taxon>
        <taxon>Viridiplantae</taxon>
        <taxon>Streptophyta</taxon>
        <taxon>Embryophyta</taxon>
        <taxon>Tracheophyta</taxon>
        <taxon>Spermatophyta</taxon>
        <taxon>Magnoliopsida</taxon>
        <taxon>eudicotyledons</taxon>
        <taxon>Gunneridae</taxon>
        <taxon>Pentapetalae</taxon>
        <taxon>rosids</taxon>
        <taxon>fabids</taxon>
        <taxon>Fabales</taxon>
        <taxon>Fabaceae</taxon>
        <taxon>Papilionoideae</taxon>
        <taxon>50 kb inversion clade</taxon>
        <taxon>NPAAA clade</taxon>
        <taxon>indigoferoid/millettioid clade</taxon>
        <taxon>Phaseoleae</taxon>
        <taxon>Vigna</taxon>
    </lineage>
</organism>
<proteinExistence type="predicted"/>
<accession>A0A0S3R2D6</accession>
<protein>
    <submittedName>
        <fullName evidence="1">Uncharacterized protein</fullName>
    </submittedName>
</protein>
<gene>
    <name evidence="1" type="primary">Vigan.01G253300</name>
    <name evidence="1" type="ORF">VIGAN_01253300</name>
</gene>
<sequence length="87" mass="9482">MDPFIIGHLAALCTSNYWTTVCSSERMKIAGRMKSAGPSLLDFWMEPRCCPRFFLSCGPCFFVGLVAGCAVRVCASIELAGRSKLPT</sequence>